<feature type="active site" description="Charge relay system" evidence="5">
    <location>
        <position position="211"/>
    </location>
</feature>
<sequence length="433" mass="45552">MVSSIPAITEPETTGKYLVLFREQALDSGISALRDQTGIKSVARSTDFEKSSVTAEQLAQTDLVAFDNLGVAVCSLDPEQWQSLYAASDESSPIAVIERERVVYAAPVIEVDTGYIAGYRDGVNNALEKLQEQANGAQKIRPLLGIQISNEVSATWGLQATNVVNSRFSGRGIKVAVLDTGLDLTHPDFVGRNINTRSFIPNEEVQDNHGHGTHCIGTASGSLVPAVLPRYGIGYETEIFAGKVLNNQGRGTDGGILAGINWAIANGCQIVSMSLGSPVLPGQQPSGLFEVVADRALRNGTLIIAAAGNESDRRLGVVQPVGHPANCLSIMAVGALDSELQVASFSNGELNPNGGQVDIAAPGIDVYSSYLMPTRYRRLNGTSMATPHVAGIAALYAEATGSTGRALWSLLTQHALRLPLPAVDVGAGLVQAP</sequence>
<comment type="similarity">
    <text evidence="1 5 6">Belongs to the peptidase S8 family.</text>
</comment>
<dbReference type="CDD" id="cd07480">
    <property type="entry name" value="Peptidases_S8_12"/>
    <property type="match status" value="1"/>
</dbReference>
<dbReference type="STRING" id="56107.Cylst_1942"/>
<dbReference type="PANTHER" id="PTHR43806:SF11">
    <property type="entry name" value="CEREVISIN-RELATED"/>
    <property type="match status" value="1"/>
</dbReference>
<evidence type="ECO:0000256" key="5">
    <source>
        <dbReference type="PROSITE-ProRule" id="PRU01240"/>
    </source>
</evidence>
<dbReference type="Pfam" id="PF00082">
    <property type="entry name" value="Peptidase_S8"/>
    <property type="match status" value="1"/>
</dbReference>
<proteinExistence type="inferred from homology"/>
<evidence type="ECO:0000313" key="8">
    <source>
        <dbReference type="EMBL" id="AFZ24190.1"/>
    </source>
</evidence>
<evidence type="ECO:0000256" key="4">
    <source>
        <dbReference type="ARBA" id="ARBA00022825"/>
    </source>
</evidence>
<feature type="domain" description="Peptidase S8/S53" evidence="7">
    <location>
        <begin position="170"/>
        <end position="407"/>
    </location>
</feature>
<dbReference type="HOGENOM" id="CLU_011263_15_8_3"/>
<dbReference type="GO" id="GO:0004252">
    <property type="term" value="F:serine-type endopeptidase activity"/>
    <property type="evidence" value="ECO:0007669"/>
    <property type="project" value="UniProtKB-UniRule"/>
</dbReference>
<dbReference type="GO" id="GO:0006508">
    <property type="term" value="P:proteolysis"/>
    <property type="evidence" value="ECO:0007669"/>
    <property type="project" value="UniProtKB-KW"/>
</dbReference>
<dbReference type="eggNOG" id="COG1404">
    <property type="taxonomic scope" value="Bacteria"/>
</dbReference>
<dbReference type="AlphaFoldDB" id="K9WUY2"/>
<dbReference type="PATRIC" id="fig|56107.3.peg.2156"/>
<feature type="active site" description="Charge relay system" evidence="5">
    <location>
        <position position="179"/>
    </location>
</feature>
<organism evidence="8 9">
    <name type="scientific">Cylindrospermum stagnale PCC 7417</name>
    <dbReference type="NCBI Taxonomy" id="56107"/>
    <lineage>
        <taxon>Bacteria</taxon>
        <taxon>Bacillati</taxon>
        <taxon>Cyanobacteriota</taxon>
        <taxon>Cyanophyceae</taxon>
        <taxon>Nostocales</taxon>
        <taxon>Nostocaceae</taxon>
        <taxon>Cylindrospermum</taxon>
    </lineage>
</organism>
<evidence type="ECO:0000256" key="1">
    <source>
        <dbReference type="ARBA" id="ARBA00011073"/>
    </source>
</evidence>
<dbReference type="PRINTS" id="PR00723">
    <property type="entry name" value="SUBTILISIN"/>
</dbReference>
<keyword evidence="3 5" id="KW-0378">Hydrolase</keyword>
<dbReference type="RefSeq" id="WP_015207446.1">
    <property type="nucleotide sequence ID" value="NC_019757.1"/>
</dbReference>
<dbReference type="InterPro" id="IPR015500">
    <property type="entry name" value="Peptidase_S8_subtilisin-rel"/>
</dbReference>
<dbReference type="Proteomes" id="UP000010475">
    <property type="component" value="Chromosome"/>
</dbReference>
<evidence type="ECO:0000256" key="3">
    <source>
        <dbReference type="ARBA" id="ARBA00022801"/>
    </source>
</evidence>
<reference evidence="8 9" key="1">
    <citation type="submission" date="2012-06" db="EMBL/GenBank/DDBJ databases">
        <title>Finished chromosome of genome of Cylindrospermum stagnale PCC 7417.</title>
        <authorList>
            <consortium name="US DOE Joint Genome Institute"/>
            <person name="Gugger M."/>
            <person name="Coursin T."/>
            <person name="Rippka R."/>
            <person name="Tandeau De Marsac N."/>
            <person name="Huntemann M."/>
            <person name="Wei C.-L."/>
            <person name="Han J."/>
            <person name="Detter J.C."/>
            <person name="Han C."/>
            <person name="Tapia R."/>
            <person name="Chen A."/>
            <person name="Kyrpides N."/>
            <person name="Mavromatis K."/>
            <person name="Markowitz V."/>
            <person name="Szeto E."/>
            <person name="Ivanova N."/>
            <person name="Pagani I."/>
            <person name="Pati A."/>
            <person name="Goodwin L."/>
            <person name="Nordberg H.P."/>
            <person name="Cantor M.N."/>
            <person name="Hua S.X."/>
            <person name="Woyke T."/>
            <person name="Kerfeld C.A."/>
        </authorList>
    </citation>
    <scope>NUCLEOTIDE SEQUENCE [LARGE SCALE GENOMIC DNA]</scope>
    <source>
        <strain evidence="8 9">PCC 7417</strain>
    </source>
</reference>
<keyword evidence="4 5" id="KW-0720">Serine protease</keyword>
<dbReference type="PROSITE" id="PS00138">
    <property type="entry name" value="SUBTILASE_SER"/>
    <property type="match status" value="1"/>
</dbReference>
<dbReference type="OrthoDB" id="9798386at2"/>
<dbReference type="InterPro" id="IPR023828">
    <property type="entry name" value="Peptidase_S8_Ser-AS"/>
</dbReference>
<protein>
    <submittedName>
        <fullName evidence="8">Subtilisin-like serine protease</fullName>
    </submittedName>
</protein>
<dbReference type="InterPro" id="IPR023827">
    <property type="entry name" value="Peptidase_S8_Asp-AS"/>
</dbReference>
<evidence type="ECO:0000256" key="6">
    <source>
        <dbReference type="RuleBase" id="RU003355"/>
    </source>
</evidence>
<keyword evidence="9" id="KW-1185">Reference proteome</keyword>
<evidence type="ECO:0000259" key="7">
    <source>
        <dbReference type="Pfam" id="PF00082"/>
    </source>
</evidence>
<evidence type="ECO:0000313" key="9">
    <source>
        <dbReference type="Proteomes" id="UP000010475"/>
    </source>
</evidence>
<dbReference type="Gene3D" id="3.40.50.200">
    <property type="entry name" value="Peptidase S8/S53 domain"/>
    <property type="match status" value="1"/>
</dbReference>
<dbReference type="KEGG" id="csg:Cylst_1942"/>
<name>K9WUY2_9NOST</name>
<dbReference type="PROSITE" id="PS51892">
    <property type="entry name" value="SUBTILASE"/>
    <property type="match status" value="1"/>
</dbReference>
<dbReference type="PROSITE" id="PS00136">
    <property type="entry name" value="SUBTILASE_ASP"/>
    <property type="match status" value="1"/>
</dbReference>
<evidence type="ECO:0000256" key="2">
    <source>
        <dbReference type="ARBA" id="ARBA00022670"/>
    </source>
</evidence>
<dbReference type="InterPro" id="IPR036852">
    <property type="entry name" value="Peptidase_S8/S53_dom_sf"/>
</dbReference>
<dbReference type="PANTHER" id="PTHR43806">
    <property type="entry name" value="PEPTIDASE S8"/>
    <property type="match status" value="1"/>
</dbReference>
<gene>
    <name evidence="8" type="ORF">Cylst_1942</name>
</gene>
<dbReference type="InterPro" id="IPR050131">
    <property type="entry name" value="Peptidase_S8_subtilisin-like"/>
</dbReference>
<keyword evidence="2 5" id="KW-0645">Protease</keyword>
<dbReference type="InterPro" id="IPR000209">
    <property type="entry name" value="Peptidase_S8/S53_dom"/>
</dbReference>
<dbReference type="EMBL" id="CP003642">
    <property type="protein sequence ID" value="AFZ24190.1"/>
    <property type="molecule type" value="Genomic_DNA"/>
</dbReference>
<accession>K9WUY2</accession>
<feature type="active site" description="Charge relay system" evidence="5">
    <location>
        <position position="383"/>
    </location>
</feature>
<dbReference type="SUPFAM" id="SSF52743">
    <property type="entry name" value="Subtilisin-like"/>
    <property type="match status" value="1"/>
</dbReference>